<evidence type="ECO:0000313" key="9">
    <source>
        <dbReference type="Proteomes" id="UP000230859"/>
    </source>
</evidence>
<keyword evidence="5" id="KW-0804">Transcription</keyword>
<feature type="modified residue" description="4-aspartylphosphate" evidence="6">
    <location>
        <position position="52"/>
    </location>
</feature>
<dbReference type="Gene3D" id="3.40.50.2300">
    <property type="match status" value="1"/>
</dbReference>
<evidence type="ECO:0000259" key="7">
    <source>
        <dbReference type="PROSITE" id="PS50110"/>
    </source>
</evidence>
<organism evidence="8 9">
    <name type="scientific">Candidatus Abzuiibacterium crystallinum</name>
    <dbReference type="NCBI Taxonomy" id="1974748"/>
    <lineage>
        <taxon>Bacteria</taxon>
        <taxon>Pseudomonadati</taxon>
        <taxon>Candidatus Omnitrophota</taxon>
        <taxon>Candidatus Abzuiibacterium</taxon>
    </lineage>
</organism>
<dbReference type="PROSITE" id="PS50110">
    <property type="entry name" value="RESPONSE_REGULATORY"/>
    <property type="match status" value="1"/>
</dbReference>
<keyword evidence="1 6" id="KW-0597">Phosphoprotein</keyword>
<evidence type="ECO:0000256" key="3">
    <source>
        <dbReference type="ARBA" id="ARBA00023015"/>
    </source>
</evidence>
<name>A0A2H0LT70_9BACT</name>
<feature type="domain" description="Response regulatory" evidence="7">
    <location>
        <begin position="3"/>
        <end position="117"/>
    </location>
</feature>
<protein>
    <submittedName>
        <fullName evidence="8">Two-component system response regulator</fullName>
    </submittedName>
</protein>
<dbReference type="Proteomes" id="UP000230859">
    <property type="component" value="Unassembled WGS sequence"/>
</dbReference>
<keyword evidence="4" id="KW-0238">DNA-binding</keyword>
<evidence type="ECO:0000256" key="4">
    <source>
        <dbReference type="ARBA" id="ARBA00023125"/>
    </source>
</evidence>
<proteinExistence type="predicted"/>
<dbReference type="PANTHER" id="PTHR44591">
    <property type="entry name" value="STRESS RESPONSE REGULATOR PROTEIN 1"/>
    <property type="match status" value="1"/>
</dbReference>
<dbReference type="GO" id="GO:0003677">
    <property type="term" value="F:DNA binding"/>
    <property type="evidence" value="ECO:0007669"/>
    <property type="project" value="UniProtKB-KW"/>
</dbReference>
<evidence type="ECO:0000256" key="2">
    <source>
        <dbReference type="ARBA" id="ARBA00023012"/>
    </source>
</evidence>
<keyword evidence="3" id="KW-0805">Transcription regulation</keyword>
<dbReference type="SUPFAM" id="SSF52172">
    <property type="entry name" value="CheY-like"/>
    <property type="match status" value="1"/>
</dbReference>
<accession>A0A2H0LT70</accession>
<sequence>MKKILVVEDDPDLRELLKMRLEANHYEVVLAENGEDGLTKAETEKPDLIMLDVMMPTLDGYTMSQDLGSNEHLRHIPLIVMTGKQYMEELFQSGQVKAFFTKPIDTKEVLKKIKSVLGE</sequence>
<reference evidence="8 9" key="1">
    <citation type="submission" date="2017-09" db="EMBL/GenBank/DDBJ databases">
        <title>Depth-based differentiation of microbial function through sediment-hosted aquifers and enrichment of novel symbionts in the deep terrestrial subsurface.</title>
        <authorList>
            <person name="Probst A.J."/>
            <person name="Ladd B."/>
            <person name="Jarett J.K."/>
            <person name="Geller-Mcgrath D.E."/>
            <person name="Sieber C.M."/>
            <person name="Emerson J.B."/>
            <person name="Anantharaman K."/>
            <person name="Thomas B.C."/>
            <person name="Malmstrom R."/>
            <person name="Stieglmeier M."/>
            <person name="Klingl A."/>
            <person name="Woyke T."/>
            <person name="Ryan C.M."/>
            <person name="Banfield J.F."/>
        </authorList>
    </citation>
    <scope>NUCLEOTIDE SEQUENCE [LARGE SCALE GENOMIC DNA]</scope>
    <source>
        <strain evidence="8">CG11_big_fil_rev_8_21_14_0_20_45_26</strain>
    </source>
</reference>
<evidence type="ECO:0000256" key="5">
    <source>
        <dbReference type="ARBA" id="ARBA00023163"/>
    </source>
</evidence>
<evidence type="ECO:0000256" key="1">
    <source>
        <dbReference type="ARBA" id="ARBA00022553"/>
    </source>
</evidence>
<dbReference type="Pfam" id="PF00072">
    <property type="entry name" value="Response_reg"/>
    <property type="match status" value="1"/>
</dbReference>
<evidence type="ECO:0000256" key="6">
    <source>
        <dbReference type="PROSITE-ProRule" id="PRU00169"/>
    </source>
</evidence>
<comment type="caution">
    <text evidence="8">The sequence shown here is derived from an EMBL/GenBank/DDBJ whole genome shotgun (WGS) entry which is preliminary data.</text>
</comment>
<dbReference type="InterPro" id="IPR050595">
    <property type="entry name" value="Bact_response_regulator"/>
</dbReference>
<keyword evidence="2" id="KW-0902">Two-component regulatory system</keyword>
<gene>
    <name evidence="8" type="ORF">COV74_03765</name>
</gene>
<dbReference type="FunFam" id="3.40.50.2300:FF:000001">
    <property type="entry name" value="DNA-binding response regulator PhoB"/>
    <property type="match status" value="1"/>
</dbReference>
<dbReference type="InterPro" id="IPR011006">
    <property type="entry name" value="CheY-like_superfamily"/>
</dbReference>
<dbReference type="EMBL" id="PCVY01000037">
    <property type="protein sequence ID" value="PIQ86695.1"/>
    <property type="molecule type" value="Genomic_DNA"/>
</dbReference>
<dbReference type="SMART" id="SM00448">
    <property type="entry name" value="REC"/>
    <property type="match status" value="1"/>
</dbReference>
<dbReference type="AlphaFoldDB" id="A0A2H0LT70"/>
<dbReference type="PANTHER" id="PTHR44591:SF3">
    <property type="entry name" value="RESPONSE REGULATORY DOMAIN-CONTAINING PROTEIN"/>
    <property type="match status" value="1"/>
</dbReference>
<dbReference type="GO" id="GO:0000160">
    <property type="term" value="P:phosphorelay signal transduction system"/>
    <property type="evidence" value="ECO:0007669"/>
    <property type="project" value="UniProtKB-KW"/>
</dbReference>
<evidence type="ECO:0000313" key="8">
    <source>
        <dbReference type="EMBL" id="PIQ86695.1"/>
    </source>
</evidence>
<dbReference type="InterPro" id="IPR001789">
    <property type="entry name" value="Sig_transdc_resp-reg_receiver"/>
</dbReference>